<comment type="cofactor">
    <cofactor evidence="1">
        <name>Mg(2+)</name>
        <dbReference type="ChEBI" id="CHEBI:18420"/>
    </cofactor>
</comment>
<name>A0A1H2Z7G6_9RHOB</name>
<protein>
    <submittedName>
        <fullName evidence="8">(3S)-malyl-CoA thioesterase</fullName>
    </submittedName>
</protein>
<dbReference type="InterPro" id="IPR011206">
    <property type="entry name" value="Citrate_lyase_beta/mcl1/mcl2"/>
</dbReference>
<gene>
    <name evidence="8" type="ORF">SAMN05444336_103394</name>
</gene>
<dbReference type="InterPro" id="IPR015813">
    <property type="entry name" value="Pyrv/PenolPyrv_kinase-like_dom"/>
</dbReference>
<evidence type="ECO:0000256" key="3">
    <source>
        <dbReference type="ARBA" id="ARBA00022723"/>
    </source>
</evidence>
<dbReference type="InterPro" id="IPR005000">
    <property type="entry name" value="Aldolase/citrate-lyase_domain"/>
</dbReference>
<dbReference type="InterPro" id="IPR040442">
    <property type="entry name" value="Pyrv_kinase-like_dom_sf"/>
</dbReference>
<sequence>MTEAARPRRSVLYMPGAKARAIEKSRGLPADALILDLEDAVGPTEKELARDLVVGALKEGGFGLREIIVRVNGLDTEWGEADIRAAAAAAPDAILVPKVGSAADLHAVEKLMDEAGAPATTRIWAMMETPIGILNAREIAEATPRLACFVMGTNDLVKELEAAHTDARTEVMTSLGMCLLVARAFGLAILDGVYNAYQDADGNRAACALGKSMGFDGKTLIHPAQLEIANEEFGPSEDAIALARRQVAAFEETRAKGEAVAVVDGRIVENLHVEVAQKLLAQAEAIAKMREAG</sequence>
<evidence type="ECO:0000313" key="8">
    <source>
        <dbReference type="EMBL" id="SDX13265.1"/>
    </source>
</evidence>
<dbReference type="SUPFAM" id="SSF51621">
    <property type="entry name" value="Phosphoenolpyruvate/pyruvate domain"/>
    <property type="match status" value="1"/>
</dbReference>
<feature type="binding site" evidence="6">
    <location>
        <position position="128"/>
    </location>
    <ligand>
        <name>Mg(2+)</name>
        <dbReference type="ChEBI" id="CHEBI:18420"/>
    </ligand>
</feature>
<reference evidence="8 9" key="1">
    <citation type="submission" date="2016-10" db="EMBL/GenBank/DDBJ databases">
        <authorList>
            <person name="de Groot N.N."/>
        </authorList>
    </citation>
    <scope>NUCLEOTIDE SEQUENCE [LARGE SCALE GENOMIC DNA]</scope>
    <source>
        <strain evidence="8 9">DSM 17890</strain>
    </source>
</reference>
<accession>A0A1H2Z7G6</accession>
<dbReference type="GO" id="GO:0006107">
    <property type="term" value="P:oxaloacetate metabolic process"/>
    <property type="evidence" value="ECO:0007669"/>
    <property type="project" value="TreeGrafter"/>
</dbReference>
<feature type="binding site" evidence="5">
    <location>
        <position position="70"/>
    </location>
    <ligand>
        <name>substrate</name>
    </ligand>
</feature>
<keyword evidence="3 6" id="KW-0479">Metal-binding</keyword>
<evidence type="ECO:0000256" key="4">
    <source>
        <dbReference type="ARBA" id="ARBA00022842"/>
    </source>
</evidence>
<dbReference type="STRING" id="356660.SAMN05444336_103394"/>
<evidence type="ECO:0000313" key="9">
    <source>
        <dbReference type="Proteomes" id="UP000199118"/>
    </source>
</evidence>
<evidence type="ECO:0000256" key="6">
    <source>
        <dbReference type="PIRSR" id="PIRSR015582-2"/>
    </source>
</evidence>
<dbReference type="PANTHER" id="PTHR32308">
    <property type="entry name" value="LYASE BETA SUBUNIT, PUTATIVE (AFU_ORTHOLOGUE AFUA_4G13030)-RELATED"/>
    <property type="match status" value="1"/>
</dbReference>
<evidence type="ECO:0000256" key="5">
    <source>
        <dbReference type="PIRSR" id="PIRSR015582-1"/>
    </source>
</evidence>
<feature type="binding site" evidence="6">
    <location>
        <position position="155"/>
    </location>
    <ligand>
        <name>Mg(2+)</name>
        <dbReference type="ChEBI" id="CHEBI:18420"/>
    </ligand>
</feature>
<dbReference type="AlphaFoldDB" id="A0A1H2Z7G6"/>
<dbReference type="EMBL" id="FNMZ01000003">
    <property type="protein sequence ID" value="SDX13265.1"/>
    <property type="molecule type" value="Genomic_DNA"/>
</dbReference>
<comment type="similarity">
    <text evidence="2">Belongs to the HpcH/HpaI aldolase family.</text>
</comment>
<evidence type="ECO:0000259" key="7">
    <source>
        <dbReference type="Pfam" id="PF03328"/>
    </source>
</evidence>
<dbReference type="Pfam" id="PF03328">
    <property type="entry name" value="HpcH_HpaI"/>
    <property type="match status" value="1"/>
</dbReference>
<keyword evidence="4 6" id="KW-0460">Magnesium</keyword>
<dbReference type="PANTHER" id="PTHR32308:SF10">
    <property type="entry name" value="CITRATE LYASE SUBUNIT BETA"/>
    <property type="match status" value="1"/>
</dbReference>
<keyword evidence="9" id="KW-1185">Reference proteome</keyword>
<evidence type="ECO:0000256" key="1">
    <source>
        <dbReference type="ARBA" id="ARBA00001946"/>
    </source>
</evidence>
<proteinExistence type="inferred from homology"/>
<feature type="domain" description="HpcH/HpaI aldolase/citrate lyase" evidence="7">
    <location>
        <begin position="9"/>
        <end position="223"/>
    </location>
</feature>
<dbReference type="PIRSF" id="PIRSF015582">
    <property type="entry name" value="Cit_lyase_B"/>
    <property type="match status" value="1"/>
</dbReference>
<organism evidence="8 9">
    <name type="scientific">Albimonas donghaensis</name>
    <dbReference type="NCBI Taxonomy" id="356660"/>
    <lineage>
        <taxon>Bacteria</taxon>
        <taxon>Pseudomonadati</taxon>
        <taxon>Pseudomonadota</taxon>
        <taxon>Alphaproteobacteria</taxon>
        <taxon>Rhodobacterales</taxon>
        <taxon>Paracoccaceae</taxon>
        <taxon>Albimonas</taxon>
    </lineage>
</organism>
<dbReference type="GO" id="GO:0000287">
    <property type="term" value="F:magnesium ion binding"/>
    <property type="evidence" value="ECO:0007669"/>
    <property type="project" value="TreeGrafter"/>
</dbReference>
<feature type="binding site" evidence="5">
    <location>
        <position position="128"/>
    </location>
    <ligand>
        <name>substrate</name>
    </ligand>
</feature>
<dbReference type="Proteomes" id="UP000199118">
    <property type="component" value="Unassembled WGS sequence"/>
</dbReference>
<dbReference type="OrthoDB" id="9800547at2"/>
<dbReference type="Gene3D" id="3.20.20.60">
    <property type="entry name" value="Phosphoenolpyruvate-binding domains"/>
    <property type="match status" value="1"/>
</dbReference>
<dbReference type="GO" id="GO:0003824">
    <property type="term" value="F:catalytic activity"/>
    <property type="evidence" value="ECO:0007669"/>
    <property type="project" value="InterPro"/>
</dbReference>
<dbReference type="RefSeq" id="WP_092681797.1">
    <property type="nucleotide sequence ID" value="NZ_FNMZ01000003.1"/>
</dbReference>
<evidence type="ECO:0000256" key="2">
    <source>
        <dbReference type="ARBA" id="ARBA00005568"/>
    </source>
</evidence>